<dbReference type="Proteomes" id="UP001550853">
    <property type="component" value="Unassembled WGS sequence"/>
</dbReference>
<accession>A0ABV2YUH5</accession>
<dbReference type="EMBL" id="JBEZVI010000003">
    <property type="protein sequence ID" value="MEU3709398.1"/>
    <property type="molecule type" value="Genomic_DNA"/>
</dbReference>
<gene>
    <name evidence="2" type="ORF">AB0E61_04760</name>
</gene>
<proteinExistence type="predicted"/>
<comment type="caution">
    <text evidence="2">The sequence shown here is derived from an EMBL/GenBank/DDBJ whole genome shotgun (WGS) entry which is preliminary data.</text>
</comment>
<sequence length="205" mass="19781">MALTRRTTLLAGAVLGAAPLLSGCSDDSGTPRARQTAATERLRAAAAGDSTRLLARYDATLAAHPALGPRLGPLRAEVARHAEAFGARPTGGASSPGGGPTGSAGPSASGASGKPDASPGSGAPPEAEAPQKAAASKKADDGAAASGSGVPGDEKAARAALADAERRLADARARTLRTAPPDLARLLASVAAAGAAHAYLLTAAG</sequence>
<evidence type="ECO:0000256" key="1">
    <source>
        <dbReference type="SAM" id="MobiDB-lite"/>
    </source>
</evidence>
<evidence type="ECO:0008006" key="4">
    <source>
        <dbReference type="Google" id="ProtNLM"/>
    </source>
</evidence>
<dbReference type="PROSITE" id="PS51318">
    <property type="entry name" value="TAT"/>
    <property type="match status" value="1"/>
</dbReference>
<dbReference type="PROSITE" id="PS51257">
    <property type="entry name" value="PROKAR_LIPOPROTEIN"/>
    <property type="match status" value="1"/>
</dbReference>
<protein>
    <recommendedName>
        <fullName evidence="4">Lipoprotein</fullName>
    </recommendedName>
</protein>
<feature type="region of interest" description="Disordered" evidence="1">
    <location>
        <begin position="87"/>
        <end position="158"/>
    </location>
</feature>
<name>A0ABV2YUH5_9ACTN</name>
<reference evidence="2 3" key="1">
    <citation type="submission" date="2024-06" db="EMBL/GenBank/DDBJ databases">
        <title>The Natural Products Discovery Center: Release of the First 8490 Sequenced Strains for Exploring Actinobacteria Biosynthetic Diversity.</title>
        <authorList>
            <person name="Kalkreuter E."/>
            <person name="Kautsar S.A."/>
            <person name="Yang D."/>
            <person name="Bader C.D."/>
            <person name="Teijaro C.N."/>
            <person name="Fluegel L."/>
            <person name="Davis C.M."/>
            <person name="Simpson J.R."/>
            <person name="Lauterbach L."/>
            <person name="Steele A.D."/>
            <person name="Gui C."/>
            <person name="Meng S."/>
            <person name="Li G."/>
            <person name="Viehrig K."/>
            <person name="Ye F."/>
            <person name="Su P."/>
            <person name="Kiefer A.F."/>
            <person name="Nichols A."/>
            <person name="Cepeda A.J."/>
            <person name="Yan W."/>
            <person name="Fan B."/>
            <person name="Jiang Y."/>
            <person name="Adhikari A."/>
            <person name="Zheng C.-J."/>
            <person name="Schuster L."/>
            <person name="Cowan T.M."/>
            <person name="Smanski M.J."/>
            <person name="Chevrette M.G."/>
            <person name="De Carvalho L.P.S."/>
            <person name="Shen B."/>
        </authorList>
    </citation>
    <scope>NUCLEOTIDE SEQUENCE [LARGE SCALE GENOMIC DNA]</scope>
    <source>
        <strain evidence="2 3">NPDC033039</strain>
    </source>
</reference>
<evidence type="ECO:0000313" key="3">
    <source>
        <dbReference type="Proteomes" id="UP001550853"/>
    </source>
</evidence>
<keyword evidence="3" id="KW-1185">Reference proteome</keyword>
<evidence type="ECO:0000313" key="2">
    <source>
        <dbReference type="EMBL" id="MEU3709398.1"/>
    </source>
</evidence>
<organism evidence="2 3">
    <name type="scientific">Streptomyces catenulae</name>
    <dbReference type="NCBI Taxonomy" id="66875"/>
    <lineage>
        <taxon>Bacteria</taxon>
        <taxon>Bacillati</taxon>
        <taxon>Actinomycetota</taxon>
        <taxon>Actinomycetes</taxon>
        <taxon>Kitasatosporales</taxon>
        <taxon>Streptomycetaceae</taxon>
        <taxon>Streptomyces</taxon>
    </lineage>
</organism>
<feature type="compositionally biased region" description="Low complexity" evidence="1">
    <location>
        <begin position="103"/>
        <end position="148"/>
    </location>
</feature>
<dbReference type="RefSeq" id="WP_030288044.1">
    <property type="nucleotide sequence ID" value="NZ_JBEZVI010000003.1"/>
</dbReference>
<dbReference type="InterPro" id="IPR006311">
    <property type="entry name" value="TAT_signal"/>
</dbReference>